<feature type="domain" description="Acyl-CoA dehydrogenase/oxidase C-terminal" evidence="6">
    <location>
        <begin position="235"/>
        <end position="379"/>
    </location>
</feature>
<comment type="caution">
    <text evidence="9">The sequence shown here is derived from an EMBL/GenBank/DDBJ whole genome shotgun (WGS) entry which is preliminary data.</text>
</comment>
<accession>A0A154VW20</accession>
<dbReference type="EMBL" id="LPXN01000129">
    <property type="protein sequence ID" value="KZD05502.1"/>
    <property type="molecule type" value="Genomic_DNA"/>
</dbReference>
<evidence type="ECO:0000259" key="6">
    <source>
        <dbReference type="Pfam" id="PF00441"/>
    </source>
</evidence>
<dbReference type="InterPro" id="IPR037069">
    <property type="entry name" value="AcylCoA_DH/ox_N_sf"/>
</dbReference>
<dbReference type="GO" id="GO:0050660">
    <property type="term" value="F:flavin adenine dinucleotide binding"/>
    <property type="evidence" value="ECO:0007669"/>
    <property type="project" value="InterPro"/>
</dbReference>
<dbReference type="PIRSF" id="PIRSF016578">
    <property type="entry name" value="HsaA"/>
    <property type="match status" value="1"/>
</dbReference>
<comment type="similarity">
    <text evidence="2 5">Belongs to the acyl-CoA dehydrogenase family.</text>
</comment>
<dbReference type="InterPro" id="IPR013786">
    <property type="entry name" value="AcylCoA_DH/ox_N"/>
</dbReference>
<organism evidence="9 10">
    <name type="scientific">Oceanibaculum pacificum</name>
    <dbReference type="NCBI Taxonomy" id="580166"/>
    <lineage>
        <taxon>Bacteria</taxon>
        <taxon>Pseudomonadati</taxon>
        <taxon>Pseudomonadota</taxon>
        <taxon>Alphaproteobacteria</taxon>
        <taxon>Rhodospirillales</taxon>
        <taxon>Oceanibaculaceae</taxon>
        <taxon>Oceanibaculum</taxon>
    </lineage>
</organism>
<evidence type="ECO:0000259" key="8">
    <source>
        <dbReference type="Pfam" id="PF02771"/>
    </source>
</evidence>
<dbReference type="GO" id="GO:0033539">
    <property type="term" value="P:fatty acid beta-oxidation using acyl-CoA dehydrogenase"/>
    <property type="evidence" value="ECO:0007669"/>
    <property type="project" value="TreeGrafter"/>
</dbReference>
<comment type="cofactor">
    <cofactor evidence="1 5">
        <name>FAD</name>
        <dbReference type="ChEBI" id="CHEBI:57692"/>
    </cofactor>
</comment>
<dbReference type="Gene3D" id="2.40.110.10">
    <property type="entry name" value="Butyryl-CoA Dehydrogenase, subunit A, domain 2"/>
    <property type="match status" value="1"/>
</dbReference>
<keyword evidence="10" id="KW-1185">Reference proteome</keyword>
<dbReference type="OrthoDB" id="5510711at2"/>
<dbReference type="InterPro" id="IPR036250">
    <property type="entry name" value="AcylCo_DH-like_C"/>
</dbReference>
<dbReference type="Gene3D" id="1.20.140.10">
    <property type="entry name" value="Butyryl-CoA Dehydrogenase, subunit A, domain 3"/>
    <property type="match status" value="1"/>
</dbReference>
<feature type="domain" description="Acyl-CoA oxidase/dehydrogenase middle" evidence="7">
    <location>
        <begin position="124"/>
        <end position="222"/>
    </location>
</feature>
<dbReference type="Pfam" id="PF02771">
    <property type="entry name" value="Acyl-CoA_dh_N"/>
    <property type="match status" value="1"/>
</dbReference>
<dbReference type="InterPro" id="IPR009075">
    <property type="entry name" value="AcylCo_DH/oxidase_C"/>
</dbReference>
<dbReference type="Pfam" id="PF02770">
    <property type="entry name" value="Acyl-CoA_dh_M"/>
    <property type="match status" value="1"/>
</dbReference>
<dbReference type="InterPro" id="IPR006091">
    <property type="entry name" value="Acyl-CoA_Oxase/DH_mid-dom"/>
</dbReference>
<dbReference type="SUPFAM" id="SSF56645">
    <property type="entry name" value="Acyl-CoA dehydrogenase NM domain-like"/>
    <property type="match status" value="1"/>
</dbReference>
<evidence type="ECO:0000313" key="9">
    <source>
        <dbReference type="EMBL" id="KZD05502.1"/>
    </source>
</evidence>
<sequence>MDFLLNEQQKMIIETARKVGEEYGLEYWREIDAKKQFPTEIWKAICDAGLAAAALPEDVGGSGLGMLELAMIVETLAASGAGSTVGQLFMNNPIFGGVGISRFGTEQMKRDYLPKLVSGEMLFCMALTEPDAGSNSLEIQTFAKREGNGFRINGRKIWITGVPQADKVLVIARTQKAEDVTRRTDGITMFLLDRDREGLTHTPIEKVGTNTLTSSMVFLDDVWAGPDEIVGTIDMGWHELLDVLNTERIVTTACLVGTAQLAIELAVKYAGERKVFRGAPIGSYQGLQFPLAEAYAQTETARLMNYKAASLFDSGLPYGSEANIAKLIAGHASAQATDRAMQTMGGMGYAKESYVERLWRDARLFRIAPISEEMILNFISIHNLKMPRSY</sequence>
<dbReference type="PANTHER" id="PTHR43884">
    <property type="entry name" value="ACYL-COA DEHYDROGENASE"/>
    <property type="match status" value="1"/>
</dbReference>
<dbReference type="Gene3D" id="1.10.540.10">
    <property type="entry name" value="Acyl-CoA dehydrogenase/oxidase, N-terminal domain"/>
    <property type="match status" value="1"/>
</dbReference>
<protein>
    <submittedName>
        <fullName evidence="9">Acyl-CoA dehydrogenase</fullName>
    </submittedName>
</protein>
<dbReference type="InterPro" id="IPR006089">
    <property type="entry name" value="Acyl-CoA_DH_CS"/>
</dbReference>
<dbReference type="InterPro" id="IPR009100">
    <property type="entry name" value="AcylCoA_DH/oxidase_NM_dom_sf"/>
</dbReference>
<evidence type="ECO:0000256" key="3">
    <source>
        <dbReference type="ARBA" id="ARBA00022630"/>
    </source>
</evidence>
<evidence type="ECO:0000256" key="1">
    <source>
        <dbReference type="ARBA" id="ARBA00001974"/>
    </source>
</evidence>
<dbReference type="AlphaFoldDB" id="A0A154VW20"/>
<feature type="domain" description="Acyl-CoA dehydrogenase/oxidase N-terminal" evidence="8">
    <location>
        <begin position="6"/>
        <end position="120"/>
    </location>
</feature>
<evidence type="ECO:0000256" key="4">
    <source>
        <dbReference type="ARBA" id="ARBA00022827"/>
    </source>
</evidence>
<name>A0A154VW20_9PROT</name>
<gene>
    <name evidence="9" type="ORF">AUP43_11565</name>
</gene>
<dbReference type="SUPFAM" id="SSF47203">
    <property type="entry name" value="Acyl-CoA dehydrogenase C-terminal domain-like"/>
    <property type="match status" value="1"/>
</dbReference>
<dbReference type="PROSITE" id="PS00073">
    <property type="entry name" value="ACYL_COA_DH_2"/>
    <property type="match status" value="1"/>
</dbReference>
<dbReference type="STRING" id="580166.AUP43_11565"/>
<evidence type="ECO:0000256" key="2">
    <source>
        <dbReference type="ARBA" id="ARBA00009347"/>
    </source>
</evidence>
<dbReference type="RefSeq" id="WP_067558084.1">
    <property type="nucleotide sequence ID" value="NZ_LPXN01000129.1"/>
</dbReference>
<dbReference type="GO" id="GO:0046359">
    <property type="term" value="P:butyrate catabolic process"/>
    <property type="evidence" value="ECO:0007669"/>
    <property type="project" value="TreeGrafter"/>
</dbReference>
<keyword evidence="5" id="KW-0560">Oxidoreductase</keyword>
<dbReference type="PANTHER" id="PTHR43884:SF12">
    <property type="entry name" value="ISOVALERYL-COA DEHYDROGENASE, MITOCHONDRIAL-RELATED"/>
    <property type="match status" value="1"/>
</dbReference>
<keyword evidence="3 5" id="KW-0285">Flavoprotein</keyword>
<dbReference type="CDD" id="cd00567">
    <property type="entry name" value="ACAD"/>
    <property type="match status" value="1"/>
</dbReference>
<dbReference type="InterPro" id="IPR046373">
    <property type="entry name" value="Acyl-CoA_Oxase/DH_mid-dom_sf"/>
</dbReference>
<reference evidence="9 10" key="1">
    <citation type="submission" date="2015-12" db="EMBL/GenBank/DDBJ databases">
        <title>Genome sequence of Oceanibaculum pacificum MCCC 1A02656.</title>
        <authorList>
            <person name="Lu L."/>
            <person name="Lai Q."/>
            <person name="Shao Z."/>
            <person name="Qian P."/>
        </authorList>
    </citation>
    <scope>NUCLEOTIDE SEQUENCE [LARGE SCALE GENOMIC DNA]</scope>
    <source>
        <strain evidence="9 10">MCCC 1A02656</strain>
    </source>
</reference>
<keyword evidence="4 5" id="KW-0274">FAD</keyword>
<evidence type="ECO:0000313" key="10">
    <source>
        <dbReference type="Proteomes" id="UP000076400"/>
    </source>
</evidence>
<dbReference type="Pfam" id="PF00441">
    <property type="entry name" value="Acyl-CoA_dh_1"/>
    <property type="match status" value="1"/>
</dbReference>
<evidence type="ECO:0000256" key="5">
    <source>
        <dbReference type="RuleBase" id="RU362125"/>
    </source>
</evidence>
<dbReference type="Proteomes" id="UP000076400">
    <property type="component" value="Unassembled WGS sequence"/>
</dbReference>
<proteinExistence type="inferred from homology"/>
<dbReference type="GO" id="GO:0003995">
    <property type="term" value="F:acyl-CoA dehydrogenase activity"/>
    <property type="evidence" value="ECO:0007669"/>
    <property type="project" value="InterPro"/>
</dbReference>
<evidence type="ECO:0000259" key="7">
    <source>
        <dbReference type="Pfam" id="PF02770"/>
    </source>
</evidence>